<evidence type="ECO:0000313" key="3">
    <source>
        <dbReference type="Proteomes" id="UP001187192"/>
    </source>
</evidence>
<proteinExistence type="predicted"/>
<dbReference type="AlphaFoldDB" id="A0AA87ZPF0"/>
<dbReference type="EMBL" id="BTGU01000006">
    <property type="protein sequence ID" value="GMN37055.1"/>
    <property type="molecule type" value="Genomic_DNA"/>
</dbReference>
<accession>A0AA87ZPF0</accession>
<evidence type="ECO:0000313" key="2">
    <source>
        <dbReference type="EMBL" id="GMN37055.1"/>
    </source>
</evidence>
<comment type="caution">
    <text evidence="2">The sequence shown here is derived from an EMBL/GenBank/DDBJ whole genome shotgun (WGS) entry which is preliminary data.</text>
</comment>
<name>A0AA87ZPF0_FICCA</name>
<organism evidence="2 3">
    <name type="scientific">Ficus carica</name>
    <name type="common">Common fig</name>
    <dbReference type="NCBI Taxonomy" id="3494"/>
    <lineage>
        <taxon>Eukaryota</taxon>
        <taxon>Viridiplantae</taxon>
        <taxon>Streptophyta</taxon>
        <taxon>Embryophyta</taxon>
        <taxon>Tracheophyta</taxon>
        <taxon>Spermatophyta</taxon>
        <taxon>Magnoliopsida</taxon>
        <taxon>eudicotyledons</taxon>
        <taxon>Gunneridae</taxon>
        <taxon>Pentapetalae</taxon>
        <taxon>rosids</taxon>
        <taxon>fabids</taxon>
        <taxon>Rosales</taxon>
        <taxon>Moraceae</taxon>
        <taxon>Ficeae</taxon>
        <taxon>Ficus</taxon>
    </lineage>
</organism>
<evidence type="ECO:0000256" key="1">
    <source>
        <dbReference type="SAM" id="MobiDB-lite"/>
    </source>
</evidence>
<feature type="compositionally biased region" description="Low complexity" evidence="1">
    <location>
        <begin position="49"/>
        <end position="62"/>
    </location>
</feature>
<sequence>MLIIKEMARKDVVTGWSQSPSCMNRGSPQCCPHLLCLGGPQERRPSPSSPTSTPRLSPSSPTHAPASLASSTPHLIPSTSVSKAFYLKMKCDYHRNLAEFKVGDERKS</sequence>
<protein>
    <submittedName>
        <fullName evidence="2">Uncharacterized protein</fullName>
    </submittedName>
</protein>
<gene>
    <name evidence="2" type="ORF">TIFTF001_006499</name>
</gene>
<feature type="region of interest" description="Disordered" evidence="1">
    <location>
        <begin position="41"/>
        <end position="76"/>
    </location>
</feature>
<dbReference type="Proteomes" id="UP001187192">
    <property type="component" value="Unassembled WGS sequence"/>
</dbReference>
<reference evidence="2" key="1">
    <citation type="submission" date="2023-07" db="EMBL/GenBank/DDBJ databases">
        <title>draft genome sequence of fig (Ficus carica).</title>
        <authorList>
            <person name="Takahashi T."/>
            <person name="Nishimura K."/>
        </authorList>
    </citation>
    <scope>NUCLEOTIDE SEQUENCE</scope>
</reference>
<dbReference type="SUPFAM" id="SSF48445">
    <property type="entry name" value="14-3-3 protein"/>
    <property type="match status" value="1"/>
</dbReference>
<keyword evidence="3" id="KW-1185">Reference proteome</keyword>
<dbReference type="Gene3D" id="1.20.190.20">
    <property type="entry name" value="14-3-3 domain"/>
    <property type="match status" value="1"/>
</dbReference>
<dbReference type="InterPro" id="IPR036815">
    <property type="entry name" value="14-3-3_dom_sf"/>
</dbReference>